<dbReference type="Gene3D" id="1.20.1250.20">
    <property type="entry name" value="MFS general substrate transporter like domains"/>
    <property type="match status" value="1"/>
</dbReference>
<reference evidence="9" key="1">
    <citation type="journal article" date="2023" name="Front. Mar. Sci.">
        <title>A new Merluccius polli reference genome to investigate the effects of global change in West African waters.</title>
        <authorList>
            <person name="Mateo J.L."/>
            <person name="Blanco-Fernandez C."/>
            <person name="Garcia-Vazquez E."/>
            <person name="Machado-Schiaffino G."/>
        </authorList>
    </citation>
    <scope>NUCLEOTIDE SEQUENCE</scope>
    <source>
        <strain evidence="9">C29</strain>
        <tissue evidence="9">Fin</tissue>
    </source>
</reference>
<dbReference type="AlphaFoldDB" id="A0AA47MEL8"/>
<feature type="transmembrane region" description="Helical" evidence="6">
    <location>
        <begin position="608"/>
        <end position="626"/>
    </location>
</feature>
<evidence type="ECO:0000313" key="9">
    <source>
        <dbReference type="EMBL" id="KAK0138878.1"/>
    </source>
</evidence>
<feature type="compositionally biased region" description="Low complexity" evidence="5">
    <location>
        <begin position="175"/>
        <end position="192"/>
    </location>
</feature>
<feature type="signal peptide" evidence="7">
    <location>
        <begin position="1"/>
        <end position="29"/>
    </location>
</feature>
<keyword evidence="2 6" id="KW-0812">Transmembrane</keyword>
<dbReference type="Proteomes" id="UP001174136">
    <property type="component" value="Unassembled WGS sequence"/>
</dbReference>
<evidence type="ECO:0000256" key="4">
    <source>
        <dbReference type="ARBA" id="ARBA00023136"/>
    </source>
</evidence>
<evidence type="ECO:0000256" key="7">
    <source>
        <dbReference type="SAM" id="SignalP"/>
    </source>
</evidence>
<feature type="transmembrane region" description="Helical" evidence="6">
    <location>
        <begin position="492"/>
        <end position="515"/>
    </location>
</feature>
<keyword evidence="3 6" id="KW-1133">Transmembrane helix</keyword>
<feature type="region of interest" description="Disordered" evidence="5">
    <location>
        <begin position="55"/>
        <end position="84"/>
    </location>
</feature>
<accession>A0AA47MEL8</accession>
<feature type="compositionally biased region" description="Low complexity" evidence="5">
    <location>
        <begin position="71"/>
        <end position="84"/>
    </location>
</feature>
<evidence type="ECO:0000256" key="5">
    <source>
        <dbReference type="SAM" id="MobiDB-lite"/>
    </source>
</evidence>
<feature type="chain" id="PRO_5041429162" evidence="7">
    <location>
        <begin position="30"/>
        <end position="692"/>
    </location>
</feature>
<dbReference type="InterPro" id="IPR020846">
    <property type="entry name" value="MFS_dom"/>
</dbReference>
<dbReference type="GO" id="GO:0016020">
    <property type="term" value="C:membrane"/>
    <property type="evidence" value="ECO:0007669"/>
    <property type="project" value="UniProtKB-SubCell"/>
</dbReference>
<comment type="caution">
    <text evidence="9">The sequence shown here is derived from an EMBL/GenBank/DDBJ whole genome shotgun (WGS) entry which is preliminary data.</text>
</comment>
<gene>
    <name evidence="9" type="primary">SLC22A7_3</name>
    <name evidence="9" type="ORF">N1851_024580</name>
</gene>
<organism evidence="9 10">
    <name type="scientific">Merluccius polli</name>
    <name type="common">Benguela hake</name>
    <name type="synonym">Merluccius cadenati</name>
    <dbReference type="NCBI Taxonomy" id="89951"/>
    <lineage>
        <taxon>Eukaryota</taxon>
        <taxon>Metazoa</taxon>
        <taxon>Chordata</taxon>
        <taxon>Craniata</taxon>
        <taxon>Vertebrata</taxon>
        <taxon>Euteleostomi</taxon>
        <taxon>Actinopterygii</taxon>
        <taxon>Neopterygii</taxon>
        <taxon>Teleostei</taxon>
        <taxon>Neoteleostei</taxon>
        <taxon>Acanthomorphata</taxon>
        <taxon>Zeiogadaria</taxon>
        <taxon>Gadariae</taxon>
        <taxon>Gadiformes</taxon>
        <taxon>Gadoidei</taxon>
        <taxon>Merlucciidae</taxon>
        <taxon>Merluccius</taxon>
    </lineage>
</organism>
<feature type="transmembrane region" description="Helical" evidence="6">
    <location>
        <begin position="465"/>
        <end position="485"/>
    </location>
</feature>
<dbReference type="EMBL" id="JAOPHQ010004565">
    <property type="protein sequence ID" value="KAK0138878.1"/>
    <property type="molecule type" value="Genomic_DNA"/>
</dbReference>
<sequence length="692" mass="75136">MAVSVKRFSAWLIIGLAVLFWSLFSPADPRENEPSVGVPQALHCSACSAPWGRNPEDTAAGGASLHPPSSPSGDSASPHCSLAPAPLAPTPTMAGGLAGAHPLLLLAARGSSRVTVWVKVMSPRRGEGEEEAEEEENKGVGDIQPARGPSEARLGVREDPGVTSGTGPGEPPGCRSLVSSPEESSSSRLSPLGSGGDQGSSGSEARFRGASSGRVEVLRVQERSSEMWTPRNLKLVTRSTSVLLIRMGPPATAKISIPTTAALSWENRMKFDHILTEINGFGKFQIALMLIQSISRMTLPCHFLLNNFIAVVPRHHCDPGSLDDGGVFQNLSQDQRLAVGVPMREDGTPDTCGMYSEPQYQLLAAPNSTDHIPTVQCQSGWVYDTSTFRTTIVTEWDLVCSRKGLDKATATMFFIGVMCGAPLYGFLSDRFGRRKMLLVSYLSTITLAMTSAFSTSYLMFVIMRYFTGVAIAGISIISIVLNVEWCGVEHRTFAGVIASIDWTLGNMLLCGIAYFVNEWRVLMVVATSPLILAVITWWWIPESARWLVANGRAEEAHSYILKCAKINNRYKCVADVTPKTLLDSATCESEIKKYTFLDLVRTPNMRKLAICSGIVWYGVAFTYYGISLNVTGFGLNPYLTQFVFACIEIPGKVVVYYALNKLGRRPCQMGSLLLTGVCIFINLFIPNGNLCI</sequence>
<dbReference type="PANTHER" id="PTHR24064">
    <property type="entry name" value="SOLUTE CARRIER FAMILY 22 MEMBER"/>
    <property type="match status" value="1"/>
</dbReference>
<feature type="region of interest" description="Disordered" evidence="5">
    <location>
        <begin position="123"/>
        <end position="213"/>
    </location>
</feature>
<evidence type="ECO:0000256" key="1">
    <source>
        <dbReference type="ARBA" id="ARBA00004141"/>
    </source>
</evidence>
<dbReference type="GO" id="GO:0022857">
    <property type="term" value="F:transmembrane transporter activity"/>
    <property type="evidence" value="ECO:0007669"/>
    <property type="project" value="InterPro"/>
</dbReference>
<dbReference type="PROSITE" id="PS50850">
    <property type="entry name" value="MFS"/>
    <property type="match status" value="1"/>
</dbReference>
<dbReference type="SUPFAM" id="SSF103473">
    <property type="entry name" value="MFS general substrate transporter"/>
    <property type="match status" value="1"/>
</dbReference>
<dbReference type="Pfam" id="PF00083">
    <property type="entry name" value="Sugar_tr"/>
    <property type="match status" value="1"/>
</dbReference>
<protein>
    <submittedName>
        <fullName evidence="9">Solute carrier family 22 member 7</fullName>
    </submittedName>
</protein>
<feature type="transmembrane region" description="Helical" evidence="6">
    <location>
        <begin position="521"/>
        <end position="540"/>
    </location>
</feature>
<comment type="subcellular location">
    <subcellularLocation>
        <location evidence="1">Membrane</location>
        <topology evidence="1">Multi-pass membrane protein</topology>
    </subcellularLocation>
</comment>
<evidence type="ECO:0000313" key="10">
    <source>
        <dbReference type="Proteomes" id="UP001174136"/>
    </source>
</evidence>
<feature type="domain" description="Major facilitator superfamily (MFS) profile" evidence="8">
    <location>
        <begin position="359"/>
        <end position="692"/>
    </location>
</feature>
<evidence type="ECO:0000256" key="2">
    <source>
        <dbReference type="ARBA" id="ARBA00022692"/>
    </source>
</evidence>
<evidence type="ECO:0000256" key="3">
    <source>
        <dbReference type="ARBA" id="ARBA00022989"/>
    </source>
</evidence>
<evidence type="ECO:0000259" key="8">
    <source>
        <dbReference type="PROSITE" id="PS50850"/>
    </source>
</evidence>
<feature type="transmembrane region" description="Helical" evidence="6">
    <location>
        <begin position="671"/>
        <end position="690"/>
    </location>
</feature>
<feature type="transmembrane region" description="Helical" evidence="6">
    <location>
        <begin position="408"/>
        <end position="427"/>
    </location>
</feature>
<name>A0AA47MEL8_MERPO</name>
<keyword evidence="4 6" id="KW-0472">Membrane</keyword>
<proteinExistence type="predicted"/>
<evidence type="ECO:0000256" key="6">
    <source>
        <dbReference type="SAM" id="Phobius"/>
    </source>
</evidence>
<feature type="transmembrane region" description="Helical" evidence="6">
    <location>
        <begin position="439"/>
        <end position="459"/>
    </location>
</feature>
<dbReference type="InterPro" id="IPR005828">
    <property type="entry name" value="MFS_sugar_transport-like"/>
</dbReference>
<feature type="transmembrane region" description="Helical" evidence="6">
    <location>
        <begin position="638"/>
        <end position="659"/>
    </location>
</feature>
<keyword evidence="10" id="KW-1185">Reference proteome</keyword>
<keyword evidence="7" id="KW-0732">Signal</keyword>
<dbReference type="InterPro" id="IPR036259">
    <property type="entry name" value="MFS_trans_sf"/>
</dbReference>